<evidence type="ECO:0000313" key="8">
    <source>
        <dbReference type="EMBL" id="PSU10080.1"/>
    </source>
</evidence>
<dbReference type="InterPro" id="IPR029063">
    <property type="entry name" value="SAM-dependent_MTases_sf"/>
</dbReference>
<dbReference type="EMBL" id="PYLY01000007">
    <property type="protein sequence ID" value="PSU10080.1"/>
    <property type="molecule type" value="Genomic_DNA"/>
</dbReference>
<dbReference type="Pfam" id="PF00145">
    <property type="entry name" value="DNA_methylase"/>
    <property type="match status" value="1"/>
</dbReference>
<reference evidence="8 9" key="1">
    <citation type="submission" date="2018-03" db="EMBL/GenBank/DDBJ databases">
        <title>Whole genome sequencing of Histamine producing bacteria.</title>
        <authorList>
            <person name="Butler K."/>
        </authorList>
    </citation>
    <scope>NUCLEOTIDE SEQUENCE [LARGE SCALE GENOMIC DNA]</scope>
    <source>
        <strain evidence="8 9">DSM 23343</strain>
    </source>
</reference>
<accession>A0A2T3I0P6</accession>
<dbReference type="AlphaFoldDB" id="A0A2T3I0P6"/>
<comment type="similarity">
    <text evidence="7">Belongs to the class I-like SAM-binding methyltransferase superfamily. C5-methyltransferase family.</text>
</comment>
<name>A0A2T3I0P6_9GAMM</name>
<sequence length="458" mass="50681">MKFLINTKIGLNRGKKRLWLEGVRLARCGFNVGANIAVDAAGDKLTIKRDANADKIVSKRKKREEYLPIIEITGSKLDAYNVDENVRVLITPKGIIVSRTTSDTAKKEMLSQLVNRVKEGKPLRVCSLFHGGGVLDSAIHDGMSNAGIKSKIALAVECESAYLDASLNNNPHLFDENSVVIESKVQYVNSNNADRYDVISMGIPCTGASIAGKSKNKISAAEQHAEAGTMFHYALNFALKAPIVLIENVVEYEKTLSFSVIRSVLEEQGYKVQTKVVNGNEFGAFENRNRLCAVAMLQELADLFDIDEIVPDTNIQVPLLGELMDDVPEDSTRWKTFQYIIDKEVRDKMAGKGFGRTLLDENSKYCGVVGRLYHKCRSSEPYIKAKFDDVLTRLFTPNEHARIKTIPNRLINGVSDTIAHEILGQSVIFNAFVKAGKVIGETISNFANSSFTSFKYAA</sequence>
<proteinExistence type="inferred from homology"/>
<dbReference type="SUPFAM" id="SSF53335">
    <property type="entry name" value="S-adenosyl-L-methionine-dependent methyltransferases"/>
    <property type="match status" value="1"/>
</dbReference>
<dbReference type="GO" id="GO:0009307">
    <property type="term" value="P:DNA restriction-modification system"/>
    <property type="evidence" value="ECO:0007669"/>
    <property type="project" value="UniProtKB-KW"/>
</dbReference>
<dbReference type="InterPro" id="IPR001525">
    <property type="entry name" value="C5_MeTfrase"/>
</dbReference>
<feature type="active site" evidence="7">
    <location>
        <position position="205"/>
    </location>
</feature>
<dbReference type="GO" id="GO:0032259">
    <property type="term" value="P:methylation"/>
    <property type="evidence" value="ECO:0007669"/>
    <property type="project" value="UniProtKB-KW"/>
</dbReference>
<evidence type="ECO:0000256" key="1">
    <source>
        <dbReference type="ARBA" id="ARBA00011975"/>
    </source>
</evidence>
<dbReference type="InterPro" id="IPR050750">
    <property type="entry name" value="C5-MTase"/>
</dbReference>
<organism evidence="8 9">
    <name type="scientific">Photobacterium aquimaris</name>
    <dbReference type="NCBI Taxonomy" id="512643"/>
    <lineage>
        <taxon>Bacteria</taxon>
        <taxon>Pseudomonadati</taxon>
        <taxon>Pseudomonadota</taxon>
        <taxon>Gammaproteobacteria</taxon>
        <taxon>Vibrionales</taxon>
        <taxon>Vibrionaceae</taxon>
        <taxon>Photobacterium</taxon>
    </lineage>
</organism>
<evidence type="ECO:0000313" key="9">
    <source>
        <dbReference type="Proteomes" id="UP000241858"/>
    </source>
</evidence>
<keyword evidence="5" id="KW-0680">Restriction system</keyword>
<comment type="catalytic activity">
    <reaction evidence="6">
        <text>a 2'-deoxycytidine in DNA + S-adenosyl-L-methionine = a 5-methyl-2'-deoxycytidine in DNA + S-adenosyl-L-homocysteine + H(+)</text>
        <dbReference type="Rhea" id="RHEA:13681"/>
        <dbReference type="Rhea" id="RHEA-COMP:11369"/>
        <dbReference type="Rhea" id="RHEA-COMP:11370"/>
        <dbReference type="ChEBI" id="CHEBI:15378"/>
        <dbReference type="ChEBI" id="CHEBI:57856"/>
        <dbReference type="ChEBI" id="CHEBI:59789"/>
        <dbReference type="ChEBI" id="CHEBI:85452"/>
        <dbReference type="ChEBI" id="CHEBI:85454"/>
        <dbReference type="EC" id="2.1.1.37"/>
    </reaction>
</comment>
<comment type="caution">
    <text evidence="8">The sequence shown here is derived from an EMBL/GenBank/DDBJ whole genome shotgun (WGS) entry which is preliminary data.</text>
</comment>
<keyword evidence="2 7" id="KW-0489">Methyltransferase</keyword>
<dbReference type="Proteomes" id="UP000241858">
    <property type="component" value="Unassembled WGS sequence"/>
</dbReference>
<evidence type="ECO:0000256" key="2">
    <source>
        <dbReference type="ARBA" id="ARBA00022603"/>
    </source>
</evidence>
<evidence type="ECO:0000256" key="6">
    <source>
        <dbReference type="ARBA" id="ARBA00047422"/>
    </source>
</evidence>
<dbReference type="RefSeq" id="WP_065190015.1">
    <property type="nucleotide sequence ID" value="NZ_LZFB01000013.1"/>
</dbReference>
<evidence type="ECO:0000256" key="5">
    <source>
        <dbReference type="ARBA" id="ARBA00022747"/>
    </source>
</evidence>
<evidence type="ECO:0000256" key="4">
    <source>
        <dbReference type="ARBA" id="ARBA00022691"/>
    </source>
</evidence>
<dbReference type="PROSITE" id="PS51679">
    <property type="entry name" value="SAM_MT_C5"/>
    <property type="match status" value="1"/>
</dbReference>
<dbReference type="PANTHER" id="PTHR46098">
    <property type="entry name" value="TRNA (CYTOSINE(38)-C(5))-METHYLTRANSFERASE"/>
    <property type="match status" value="1"/>
</dbReference>
<dbReference type="GO" id="GO:0003886">
    <property type="term" value="F:DNA (cytosine-5-)-methyltransferase activity"/>
    <property type="evidence" value="ECO:0007669"/>
    <property type="project" value="UniProtKB-EC"/>
</dbReference>
<keyword evidence="3 7" id="KW-0808">Transferase</keyword>
<dbReference type="PANTHER" id="PTHR46098:SF1">
    <property type="entry name" value="TRNA (CYTOSINE(38)-C(5))-METHYLTRANSFERASE"/>
    <property type="match status" value="1"/>
</dbReference>
<dbReference type="OrthoDB" id="5288620at2"/>
<evidence type="ECO:0000256" key="3">
    <source>
        <dbReference type="ARBA" id="ARBA00022679"/>
    </source>
</evidence>
<evidence type="ECO:0000256" key="7">
    <source>
        <dbReference type="PROSITE-ProRule" id="PRU01016"/>
    </source>
</evidence>
<protein>
    <recommendedName>
        <fullName evidence="1">DNA (cytosine-5-)-methyltransferase</fullName>
        <ecNumber evidence="1">2.1.1.37</ecNumber>
    </recommendedName>
</protein>
<keyword evidence="4 7" id="KW-0949">S-adenosyl-L-methionine</keyword>
<dbReference type="Gene3D" id="3.40.50.150">
    <property type="entry name" value="Vaccinia Virus protein VP39"/>
    <property type="match status" value="1"/>
</dbReference>
<gene>
    <name evidence="8" type="ORF">C0W81_04980</name>
</gene>
<dbReference type="EC" id="2.1.1.37" evidence="1"/>